<dbReference type="Proteomes" id="UP000006322">
    <property type="component" value="Unassembled WGS sequence"/>
</dbReference>
<dbReference type="PANTHER" id="PTHR37464:SF1">
    <property type="entry name" value="BLL2463 PROTEIN"/>
    <property type="match status" value="1"/>
</dbReference>
<dbReference type="OrthoDB" id="6382829at2"/>
<accession>K6YHJ8</accession>
<sequence>MSSIINTLANFWLSPLWLLGLLAVTIPLVIHLFSKSKAPLISFAQFALIPIQQSRVANAMRIRQWLLLALRVFILIMLSLLLAQCAKPAKDNSKVEYLLVSNDWLATSNQQQKQTLLNRFNQTSDTSERRLVRLGLNKLNTVIKGTNNDDYISSEQGLLTLSVLNPDKVTKQHSVRPQLTIWQQVADFYATHTTITPANIQVFTTDRLALFDNEQVAVPAQIKWHILKKENAAKNSLKSTILLLLTQKNQEQADYIRAALSAINTQREHKIQFDLAQLATFSAWAELSRYDWIFYLANGQPSTESRTRLSQYVQGGGQLLLVAADALEQGNWQVSSNISSPANSDIKLTQMGEPPKVLLAKKDRGADTQKKEVTKVIWQTDEGQTVLDSVTDSHSETPGQVLRFHSRFEPNWSNWVTQLDFPFTLDSILNRQAYRDEFSTNARLHTTQITAGASQAQLPPISQNIRLSKALNRQREKSNHHWLLIMLVGAFCLERVWAEFGVKTSRVDGRTNEG</sequence>
<dbReference type="Pfam" id="PF07584">
    <property type="entry name" value="BatA"/>
    <property type="match status" value="1"/>
</dbReference>
<dbReference type="PANTHER" id="PTHR37464">
    <property type="entry name" value="BLL2463 PROTEIN"/>
    <property type="match status" value="1"/>
</dbReference>
<dbReference type="InterPro" id="IPR024163">
    <property type="entry name" value="Aerotolerance_reg_N"/>
</dbReference>
<comment type="caution">
    <text evidence="3">The sequence shown here is derived from an EMBL/GenBank/DDBJ whole genome shotgun (WGS) entry which is preliminary data.</text>
</comment>
<name>K6YHJ8_9ALTE</name>
<keyword evidence="1" id="KW-0472">Membrane</keyword>
<dbReference type="EMBL" id="BAER01000033">
    <property type="protein sequence ID" value="GAC32209.1"/>
    <property type="molecule type" value="Genomic_DNA"/>
</dbReference>
<keyword evidence="1" id="KW-1133">Transmembrane helix</keyword>
<dbReference type="NCBIfam" id="TIGR02226">
    <property type="entry name" value="two_anch"/>
    <property type="match status" value="1"/>
</dbReference>
<dbReference type="STRING" id="1129793.GPLA_1295"/>
<keyword evidence="4" id="KW-1185">Reference proteome</keyword>
<dbReference type="RefSeq" id="WP_007104008.1">
    <property type="nucleotide sequence ID" value="NZ_BAER01000033.1"/>
</dbReference>
<feature type="domain" description="Aerotolerance regulator N-terminal" evidence="2">
    <location>
        <begin position="12"/>
        <end position="84"/>
    </location>
</feature>
<evidence type="ECO:0000259" key="2">
    <source>
        <dbReference type="Pfam" id="PF07584"/>
    </source>
</evidence>
<feature type="transmembrane region" description="Helical" evidence="1">
    <location>
        <begin position="65"/>
        <end position="83"/>
    </location>
</feature>
<gene>
    <name evidence="3" type="ORF">GPLA_1295</name>
</gene>
<keyword evidence="1" id="KW-0812">Transmembrane</keyword>
<feature type="transmembrane region" description="Helical" evidence="1">
    <location>
        <begin position="12"/>
        <end position="33"/>
    </location>
</feature>
<evidence type="ECO:0000313" key="3">
    <source>
        <dbReference type="EMBL" id="GAC32209.1"/>
    </source>
</evidence>
<dbReference type="InterPro" id="IPR011933">
    <property type="entry name" value="Double_TM_dom"/>
</dbReference>
<proteinExistence type="predicted"/>
<evidence type="ECO:0000256" key="1">
    <source>
        <dbReference type="SAM" id="Phobius"/>
    </source>
</evidence>
<reference evidence="4" key="1">
    <citation type="journal article" date="2014" name="Environ. Microbiol.">
        <title>Comparative genomics of the marine bacterial genus Glaciecola reveals the high degree of genomic diversity and genomic characteristic for cold adaptation.</title>
        <authorList>
            <person name="Qin Q.L."/>
            <person name="Xie B.B."/>
            <person name="Yu Y."/>
            <person name="Shu Y.L."/>
            <person name="Rong J.C."/>
            <person name="Zhang Y.J."/>
            <person name="Zhao D.L."/>
            <person name="Chen X.L."/>
            <person name="Zhang X.Y."/>
            <person name="Chen B."/>
            <person name="Zhou B.C."/>
            <person name="Zhang Y.Z."/>
        </authorList>
    </citation>
    <scope>NUCLEOTIDE SEQUENCE [LARGE SCALE GENOMIC DNA]</scope>
    <source>
        <strain evidence="4">LMG 21857</strain>
    </source>
</reference>
<protein>
    <recommendedName>
        <fullName evidence="2">Aerotolerance regulator N-terminal domain-containing protein</fullName>
    </recommendedName>
</protein>
<dbReference type="AlphaFoldDB" id="K6YHJ8"/>
<evidence type="ECO:0000313" key="4">
    <source>
        <dbReference type="Proteomes" id="UP000006322"/>
    </source>
</evidence>
<organism evidence="3 4">
    <name type="scientific">Paraglaciecola polaris LMG 21857</name>
    <dbReference type="NCBI Taxonomy" id="1129793"/>
    <lineage>
        <taxon>Bacteria</taxon>
        <taxon>Pseudomonadati</taxon>
        <taxon>Pseudomonadota</taxon>
        <taxon>Gammaproteobacteria</taxon>
        <taxon>Alteromonadales</taxon>
        <taxon>Alteromonadaceae</taxon>
        <taxon>Paraglaciecola</taxon>
    </lineage>
</organism>